<evidence type="ECO:0000313" key="2">
    <source>
        <dbReference type="EMBL" id="KAJ5503091.1"/>
    </source>
</evidence>
<sequence>MDAQTPQVRVPNNPPEITQPEPNPIATANHNSTEAEMGGTQDTNQPEPEAAQEDATLPGGQVGETPAPKKNAGFNFLE</sequence>
<proteinExistence type="predicted"/>
<organism evidence="2 3">
    <name type="scientific">Penicillium fimorum</name>
    <dbReference type="NCBI Taxonomy" id="1882269"/>
    <lineage>
        <taxon>Eukaryota</taxon>
        <taxon>Fungi</taxon>
        <taxon>Dikarya</taxon>
        <taxon>Ascomycota</taxon>
        <taxon>Pezizomycotina</taxon>
        <taxon>Eurotiomycetes</taxon>
        <taxon>Eurotiomycetidae</taxon>
        <taxon>Eurotiales</taxon>
        <taxon>Aspergillaceae</taxon>
        <taxon>Penicillium</taxon>
    </lineage>
</organism>
<dbReference type="OrthoDB" id="4343355at2759"/>
<keyword evidence="3" id="KW-1185">Reference proteome</keyword>
<comment type="caution">
    <text evidence="2">The sequence shown here is derived from an EMBL/GenBank/DDBJ whole genome shotgun (WGS) entry which is preliminary data.</text>
</comment>
<reference evidence="2" key="1">
    <citation type="submission" date="2022-12" db="EMBL/GenBank/DDBJ databases">
        <authorList>
            <person name="Petersen C."/>
        </authorList>
    </citation>
    <scope>NUCLEOTIDE SEQUENCE</scope>
    <source>
        <strain evidence="2">IBT 29495</strain>
    </source>
</reference>
<name>A0A9X0C674_9EURO</name>
<evidence type="ECO:0000256" key="1">
    <source>
        <dbReference type="SAM" id="MobiDB-lite"/>
    </source>
</evidence>
<protein>
    <submittedName>
        <fullName evidence="2">Uncharacterized protein</fullName>
    </submittedName>
</protein>
<dbReference type="Proteomes" id="UP001149954">
    <property type="component" value="Unassembled WGS sequence"/>
</dbReference>
<accession>A0A9X0C674</accession>
<evidence type="ECO:0000313" key="3">
    <source>
        <dbReference type="Proteomes" id="UP001149954"/>
    </source>
</evidence>
<feature type="compositionally biased region" description="Polar residues" evidence="1">
    <location>
        <begin position="26"/>
        <end position="46"/>
    </location>
</feature>
<dbReference type="EMBL" id="JAPWDS010000003">
    <property type="protein sequence ID" value="KAJ5503091.1"/>
    <property type="molecule type" value="Genomic_DNA"/>
</dbReference>
<gene>
    <name evidence="2" type="ORF">N7463_005965</name>
</gene>
<feature type="region of interest" description="Disordered" evidence="1">
    <location>
        <begin position="1"/>
        <end position="78"/>
    </location>
</feature>
<dbReference type="AlphaFoldDB" id="A0A9X0C674"/>
<reference evidence="2" key="2">
    <citation type="journal article" date="2023" name="IMA Fungus">
        <title>Comparative genomic study of the Penicillium genus elucidates a diverse pangenome and 15 lateral gene transfer events.</title>
        <authorList>
            <person name="Petersen C."/>
            <person name="Sorensen T."/>
            <person name="Nielsen M.R."/>
            <person name="Sondergaard T.E."/>
            <person name="Sorensen J.L."/>
            <person name="Fitzpatrick D.A."/>
            <person name="Frisvad J.C."/>
            <person name="Nielsen K.L."/>
        </authorList>
    </citation>
    <scope>NUCLEOTIDE SEQUENCE</scope>
    <source>
        <strain evidence="2">IBT 29495</strain>
    </source>
</reference>